<sequence length="78" mass="9309">MTILISGQTHHITLNRSQNYIFKNKLLYRREFVLKEQLKRAVISSSHKCSCSLRYLVFASKNLTIFQICYYKIRKSVH</sequence>
<name>A0A0E9T183_ANGAN</name>
<proteinExistence type="predicted"/>
<organism evidence="1">
    <name type="scientific">Anguilla anguilla</name>
    <name type="common">European freshwater eel</name>
    <name type="synonym">Muraena anguilla</name>
    <dbReference type="NCBI Taxonomy" id="7936"/>
    <lineage>
        <taxon>Eukaryota</taxon>
        <taxon>Metazoa</taxon>
        <taxon>Chordata</taxon>
        <taxon>Craniata</taxon>
        <taxon>Vertebrata</taxon>
        <taxon>Euteleostomi</taxon>
        <taxon>Actinopterygii</taxon>
        <taxon>Neopterygii</taxon>
        <taxon>Teleostei</taxon>
        <taxon>Anguilliformes</taxon>
        <taxon>Anguillidae</taxon>
        <taxon>Anguilla</taxon>
    </lineage>
</organism>
<reference evidence="1" key="2">
    <citation type="journal article" date="2015" name="Fish Shellfish Immunol.">
        <title>Early steps in the European eel (Anguilla anguilla)-Vibrio vulnificus interaction in the gills: Role of the RtxA13 toxin.</title>
        <authorList>
            <person name="Callol A."/>
            <person name="Pajuelo D."/>
            <person name="Ebbesson L."/>
            <person name="Teles M."/>
            <person name="MacKenzie S."/>
            <person name="Amaro C."/>
        </authorList>
    </citation>
    <scope>NUCLEOTIDE SEQUENCE</scope>
</reference>
<evidence type="ECO:0000313" key="1">
    <source>
        <dbReference type="EMBL" id="JAH46720.1"/>
    </source>
</evidence>
<dbReference type="AlphaFoldDB" id="A0A0E9T183"/>
<accession>A0A0E9T183</accession>
<protein>
    <submittedName>
        <fullName evidence="1">Uncharacterized protein</fullName>
    </submittedName>
</protein>
<reference evidence="1" key="1">
    <citation type="submission" date="2014-11" db="EMBL/GenBank/DDBJ databases">
        <authorList>
            <person name="Amaro Gonzalez C."/>
        </authorList>
    </citation>
    <scope>NUCLEOTIDE SEQUENCE</scope>
</reference>
<dbReference type="EMBL" id="GBXM01061857">
    <property type="protein sequence ID" value="JAH46720.1"/>
    <property type="molecule type" value="Transcribed_RNA"/>
</dbReference>